<evidence type="ECO:0000313" key="1">
    <source>
        <dbReference type="EMBL" id="KKL50490.1"/>
    </source>
</evidence>
<name>A0A0F9EZS0_9ZZZZ</name>
<protein>
    <submittedName>
        <fullName evidence="1">Uncharacterized protein</fullName>
    </submittedName>
</protein>
<sequence>NAAGVEKDEGTTEITADKAGDFLKSCRKLRFWEREEKLNWE</sequence>
<gene>
    <name evidence="1" type="ORF">LCGC14_2304990</name>
</gene>
<reference evidence="1" key="1">
    <citation type="journal article" date="2015" name="Nature">
        <title>Complex archaea that bridge the gap between prokaryotes and eukaryotes.</title>
        <authorList>
            <person name="Spang A."/>
            <person name="Saw J.H."/>
            <person name="Jorgensen S.L."/>
            <person name="Zaremba-Niedzwiedzka K."/>
            <person name="Martijn J."/>
            <person name="Lind A.E."/>
            <person name="van Eijk R."/>
            <person name="Schleper C."/>
            <person name="Guy L."/>
            <person name="Ettema T.J."/>
        </authorList>
    </citation>
    <scope>NUCLEOTIDE SEQUENCE</scope>
</reference>
<accession>A0A0F9EZS0</accession>
<feature type="non-terminal residue" evidence="1">
    <location>
        <position position="1"/>
    </location>
</feature>
<dbReference type="AlphaFoldDB" id="A0A0F9EZS0"/>
<comment type="caution">
    <text evidence="1">The sequence shown here is derived from an EMBL/GenBank/DDBJ whole genome shotgun (WGS) entry which is preliminary data.</text>
</comment>
<organism evidence="1">
    <name type="scientific">marine sediment metagenome</name>
    <dbReference type="NCBI Taxonomy" id="412755"/>
    <lineage>
        <taxon>unclassified sequences</taxon>
        <taxon>metagenomes</taxon>
        <taxon>ecological metagenomes</taxon>
    </lineage>
</organism>
<proteinExistence type="predicted"/>
<dbReference type="EMBL" id="LAZR01032579">
    <property type="protein sequence ID" value="KKL50490.1"/>
    <property type="molecule type" value="Genomic_DNA"/>
</dbReference>